<keyword evidence="1" id="KW-0472">Membrane</keyword>
<keyword evidence="1" id="KW-1133">Transmembrane helix</keyword>
<dbReference type="VEuPathDB" id="FungiDB:BLGHR1_10858"/>
<dbReference type="Proteomes" id="UP000275772">
    <property type="component" value="Unassembled WGS sequence"/>
</dbReference>
<dbReference type="EMBL" id="UNSH01000007">
    <property type="protein sequence ID" value="SZF00132.1"/>
    <property type="molecule type" value="Genomic_DNA"/>
</dbReference>
<feature type="transmembrane region" description="Helical" evidence="1">
    <location>
        <begin position="22"/>
        <end position="46"/>
    </location>
</feature>
<evidence type="ECO:0000313" key="3">
    <source>
        <dbReference type="Proteomes" id="UP000275772"/>
    </source>
</evidence>
<dbReference type="AlphaFoldDB" id="A0A383ULI0"/>
<accession>A0A383ULI0</accession>
<name>A0A383ULI0_BLUHO</name>
<organism evidence="2 3">
    <name type="scientific">Blumeria hordei</name>
    <name type="common">Barley powdery mildew</name>
    <name type="synonym">Blumeria graminis f. sp. hordei</name>
    <dbReference type="NCBI Taxonomy" id="2867405"/>
    <lineage>
        <taxon>Eukaryota</taxon>
        <taxon>Fungi</taxon>
        <taxon>Dikarya</taxon>
        <taxon>Ascomycota</taxon>
        <taxon>Pezizomycotina</taxon>
        <taxon>Leotiomycetes</taxon>
        <taxon>Erysiphales</taxon>
        <taxon>Erysiphaceae</taxon>
        <taxon>Blumeria</taxon>
    </lineage>
</organism>
<protein>
    <submittedName>
        <fullName evidence="2">Uncharacterized protein</fullName>
    </submittedName>
</protein>
<reference evidence="2 3" key="1">
    <citation type="submission" date="2017-11" db="EMBL/GenBank/DDBJ databases">
        <authorList>
            <person name="Kracher B."/>
        </authorList>
    </citation>
    <scope>NUCLEOTIDE SEQUENCE [LARGE SCALE GENOMIC DNA]</scope>
    <source>
        <strain evidence="2 3">RACE1</strain>
    </source>
</reference>
<proteinExistence type="predicted"/>
<keyword evidence="1" id="KW-0812">Transmembrane</keyword>
<gene>
    <name evidence="2" type="ORF">BLGHR1_10858</name>
</gene>
<evidence type="ECO:0000313" key="2">
    <source>
        <dbReference type="EMBL" id="SZF00132.1"/>
    </source>
</evidence>
<sequence>MSWCSILPHSIGFIEIWLTRTFLLLGTLTISPWILLLVYDAVLYLLRTILHEISQKIKFSNYLSHQSSRLHENSAIPKRQFGAILPEKSSCSETKLFQSSLEHNI</sequence>
<evidence type="ECO:0000256" key="1">
    <source>
        <dbReference type="SAM" id="Phobius"/>
    </source>
</evidence>